<name>A0A6A6BVI1_ZASCE</name>
<sequence>MLFSSPKEPRSVWDLFADWVQKQPDHTAIVQGDHTITYRQLHDAATRIASHLISNSVQHGDAVPVLARRTPEMVACFLAVIKAGACYVPVDTESWSDERAKWTLKEVNAKVILDADGSVGHLAAKNTELKTISHQEIQEAFAESNTYKSDMPAFAMVSEAAVQPTDLAYIIFTSGTTSTPKGVMIPHRGLLNYVQQGSEETPFNGDPTPDDTLLLIFSPGFDACTGVLFSAICNGAQLLIATPSDFLECATRCTILPATPSVLRSISDPDSCPRIRTIIMGGEAPTPALIQAWARPGRQIYNGYGPTETTCSSLMAKLTPDSPITLGHPMSNSRVVLLDDSMVESNYGEICISGPGLAKGYYCNEELTATKFIMWDGERFYRTGDFARRTEHGLEFVGRVDSFVKNRGYLVNLESQVIPLLCKYPAVEAATAFMHQDRLVAFVTPSQPDALAMRQSLAEQYDSFLVPDQIRALEDLPLTPNGKVDNRALKLLLDGEASELDSGRGAGSTLDILKVAVAAALSIPVHDIQESQTFWGLGGNSLAAIKVLSFLQKNGLSLRLAALFEADSLASVCASIESRDSRDEKTAFDHSPDEGPMTTMQTKMVRRSLQSPGKGYMLLRMTVPHSGYAVDDQKLQNAWLQVLQRHPILRTSFSLSNETQHVSPHAQLDWHSQEASLDDMDALVQAHSSELGLKVNHVGQDDIFAPTTAFRLLTIPNEQSTLLILTHHSQADGWSFGILLDELRTILDGGILSDPPTFMNVAREQRLLQESDKGRHYWSDLLQSHPEPQGLTFPPHVQEERPADWTPSCKLDLDLEPDVLADCARRLHVTPPAILYTAWATVLSYYTSSDQVAFGAVFSGRNMSLPQVDRVVGPLLNTCPFFIDFESHESVERCVSRTFSRLLQMLELQWSADVAMADMPTDYIKNVLRTVVVMEYDLPTSTAPCEAYPEPWTIEREDLLEFDISLLIETADGSLQARLLYDDARYGRTMMQRMLNHFNQVLHGILSEDVKSMRQVQERMLSVEERQWLLQSPEAVPSIYPVAATVKNAFESAAAQWPDLLAIESAHGSMTYAELDAAANTVAHTLIETANAGEVIPILADGSLNWVISVIAVFKTGCICCVVDKNLPKSRVDAIITQTGATTLLAANKACAEIVQGDRAAGWAVLVCDELLAMNPLRMDPLPTLSKPRDTAYVVFTSGSTGVPKGVPLHNLSILNVIRHDFVRIGSAPGRRNAQLLSLGFDVVLVELFGSLCYGATLVLKDPTDPFAHLKRVDATLATPSLLSACRPEAYPNLQTIAVAGEPVPQSLADTWGHRNLMNLYGPAECAMISTGTRLLPQGTITIGKPLPGLSAYLFNDKQLPVPAGVVGELYLSGEQVTPGYWNVKTNPRFTPNPFSPGHTMYRTGDLAYWDSSRNLVYLRRVDNQIKVRGYRVELEEIERALHKADSNIRSAAAIVAEGVRIVAFITPATIDIPALRRELANLLPRYTRPTEIFALSSLPTSANAKIDRKALLEQALASKGHGEPPSTPTEVLIAKIWSDLLPSYRESGNTVQRDDDFLGIGGNSLLSIVAARKISSSVGRQIPMALLLRDTVLSELAEKVDDYVQGSTAPSDDTDGSFTSYVKTHPTALGSVDPSLVQPSYLEQELFEMHSQSTTKSAFNVTAQFELSGPVNVEALLEAFTTLVRDNSILRARYLFEDGRLIRRCSNDISPPELFIGDEMTPERLERFANEAFDLASDQLLRSILWQKDDKTIVITLVLHHIITDKASLALMLQDVAKLYQSSLAGPNHDNEVDTEKLSYSSWSQWYHETEGCRVIENREKEAFWKNHLQDAQPIASLKPASPATFNGNQGSDVKHSILIPNLENKQFSQRLAVAATALSLYTISQSADMTLALPFVNREDESTQDMLGLFVDRLPVRLNLATYLESQHSNSEAFLANVADHITDAVDNALPYSDIENLIAGSKPVDPLFDALIVYHWASDALEKNLVLSDSEQISVRSCPLRPQGAMHPLTFEFTEVEDGLACYVEFDPALVAEEHVSALLDVLPVALKSFADGKALSAIVKS</sequence>
<feature type="coiled-coil region" evidence="5">
    <location>
        <begin position="1428"/>
        <end position="1455"/>
    </location>
</feature>
<evidence type="ECO:0000313" key="8">
    <source>
        <dbReference type="Proteomes" id="UP000799537"/>
    </source>
</evidence>
<dbReference type="InterPro" id="IPR006162">
    <property type="entry name" value="Ppantetheine_attach_site"/>
</dbReference>
<organism evidence="7 8">
    <name type="scientific">Zasmidium cellare ATCC 36951</name>
    <dbReference type="NCBI Taxonomy" id="1080233"/>
    <lineage>
        <taxon>Eukaryota</taxon>
        <taxon>Fungi</taxon>
        <taxon>Dikarya</taxon>
        <taxon>Ascomycota</taxon>
        <taxon>Pezizomycotina</taxon>
        <taxon>Dothideomycetes</taxon>
        <taxon>Dothideomycetidae</taxon>
        <taxon>Mycosphaerellales</taxon>
        <taxon>Mycosphaerellaceae</taxon>
        <taxon>Zasmidium</taxon>
    </lineage>
</organism>
<feature type="domain" description="Carrier" evidence="6">
    <location>
        <begin position="1525"/>
        <end position="1605"/>
    </location>
</feature>
<evidence type="ECO:0000256" key="4">
    <source>
        <dbReference type="ARBA" id="ARBA00029454"/>
    </source>
</evidence>
<dbReference type="SUPFAM" id="SSF52777">
    <property type="entry name" value="CoA-dependent acyltransferases"/>
    <property type="match status" value="4"/>
</dbReference>
<dbReference type="PANTHER" id="PTHR45527">
    <property type="entry name" value="NONRIBOSOMAL PEPTIDE SYNTHETASE"/>
    <property type="match status" value="1"/>
</dbReference>
<dbReference type="PANTHER" id="PTHR45527:SF11">
    <property type="entry name" value="NONRIBOSOMAL PEPTIDE SYNTHETASE 5"/>
    <property type="match status" value="1"/>
</dbReference>
<dbReference type="GeneID" id="54564127"/>
<evidence type="ECO:0000259" key="6">
    <source>
        <dbReference type="PROSITE" id="PS50075"/>
    </source>
</evidence>
<proteinExistence type="inferred from homology"/>
<evidence type="ECO:0000256" key="3">
    <source>
        <dbReference type="ARBA" id="ARBA00022598"/>
    </source>
</evidence>
<evidence type="ECO:0000256" key="5">
    <source>
        <dbReference type="SAM" id="Coils"/>
    </source>
</evidence>
<keyword evidence="1" id="KW-0596">Phosphopantetheine</keyword>
<dbReference type="Proteomes" id="UP000799537">
    <property type="component" value="Unassembled WGS sequence"/>
</dbReference>
<dbReference type="Pfam" id="PF00668">
    <property type="entry name" value="Condensation"/>
    <property type="match status" value="2"/>
</dbReference>
<keyword evidence="5" id="KW-0175">Coiled coil</keyword>
<dbReference type="SUPFAM" id="SSF56801">
    <property type="entry name" value="Acetyl-CoA synthetase-like"/>
    <property type="match status" value="2"/>
</dbReference>
<feature type="domain" description="Carrier" evidence="6">
    <location>
        <begin position="507"/>
        <end position="580"/>
    </location>
</feature>
<dbReference type="InterPro" id="IPR009081">
    <property type="entry name" value="PP-bd_ACP"/>
</dbReference>
<dbReference type="InterPro" id="IPR020845">
    <property type="entry name" value="AMP-binding_CS"/>
</dbReference>
<keyword evidence="3" id="KW-0436">Ligase</keyword>
<dbReference type="InterPro" id="IPR001242">
    <property type="entry name" value="Condensation_dom"/>
</dbReference>
<dbReference type="InterPro" id="IPR045851">
    <property type="entry name" value="AMP-bd_C_sf"/>
</dbReference>
<dbReference type="GO" id="GO:0031177">
    <property type="term" value="F:phosphopantetheine binding"/>
    <property type="evidence" value="ECO:0007669"/>
    <property type="project" value="TreeGrafter"/>
</dbReference>
<dbReference type="Pfam" id="PF00550">
    <property type="entry name" value="PP-binding"/>
    <property type="match status" value="1"/>
</dbReference>
<dbReference type="GO" id="GO:0043041">
    <property type="term" value="P:amino acid activation for nonribosomal peptide biosynthetic process"/>
    <property type="evidence" value="ECO:0007669"/>
    <property type="project" value="TreeGrafter"/>
</dbReference>
<evidence type="ECO:0000256" key="1">
    <source>
        <dbReference type="ARBA" id="ARBA00022450"/>
    </source>
</evidence>
<dbReference type="Gene3D" id="3.30.559.30">
    <property type="entry name" value="Nonribosomal peptide synthetase, condensation domain"/>
    <property type="match status" value="2"/>
</dbReference>
<dbReference type="Gene3D" id="1.10.1200.10">
    <property type="entry name" value="ACP-like"/>
    <property type="match status" value="2"/>
</dbReference>
<dbReference type="GO" id="GO:0044550">
    <property type="term" value="P:secondary metabolite biosynthetic process"/>
    <property type="evidence" value="ECO:0007669"/>
    <property type="project" value="TreeGrafter"/>
</dbReference>
<dbReference type="OrthoDB" id="416786at2759"/>
<dbReference type="Gene3D" id="3.30.559.10">
    <property type="entry name" value="Chloramphenicol acetyltransferase-like domain"/>
    <property type="match status" value="2"/>
</dbReference>
<dbReference type="EMBL" id="ML993648">
    <property type="protein sequence ID" value="KAF2158807.1"/>
    <property type="molecule type" value="Genomic_DNA"/>
</dbReference>
<evidence type="ECO:0000256" key="2">
    <source>
        <dbReference type="ARBA" id="ARBA00022553"/>
    </source>
</evidence>
<dbReference type="SUPFAM" id="SSF47336">
    <property type="entry name" value="ACP-like"/>
    <property type="match status" value="2"/>
</dbReference>
<dbReference type="InterPro" id="IPR000873">
    <property type="entry name" value="AMP-dep_synth/lig_dom"/>
</dbReference>
<dbReference type="PROSITE" id="PS00455">
    <property type="entry name" value="AMP_BINDING"/>
    <property type="match status" value="2"/>
</dbReference>
<comment type="similarity">
    <text evidence="4">Belongs to the NRP synthetase family.</text>
</comment>
<dbReference type="GO" id="GO:0005737">
    <property type="term" value="C:cytoplasm"/>
    <property type="evidence" value="ECO:0007669"/>
    <property type="project" value="TreeGrafter"/>
</dbReference>
<evidence type="ECO:0000313" key="7">
    <source>
        <dbReference type="EMBL" id="KAF2158807.1"/>
    </source>
</evidence>
<keyword evidence="8" id="KW-1185">Reference proteome</keyword>
<accession>A0A6A6BVI1</accession>
<protein>
    <recommendedName>
        <fullName evidence="6">Carrier domain-containing protein</fullName>
    </recommendedName>
</protein>
<gene>
    <name evidence="7" type="ORF">M409DRAFT_38066</name>
</gene>
<dbReference type="InterPro" id="IPR023213">
    <property type="entry name" value="CAT-like_dom_sf"/>
</dbReference>
<dbReference type="PROSITE" id="PS00012">
    <property type="entry name" value="PHOSPHOPANTETHEINE"/>
    <property type="match status" value="1"/>
</dbReference>
<dbReference type="InterPro" id="IPR042099">
    <property type="entry name" value="ANL_N_sf"/>
</dbReference>
<keyword evidence="2" id="KW-0597">Phosphoprotein</keyword>
<reference evidence="7" key="1">
    <citation type="journal article" date="2020" name="Stud. Mycol.">
        <title>101 Dothideomycetes genomes: a test case for predicting lifestyles and emergence of pathogens.</title>
        <authorList>
            <person name="Haridas S."/>
            <person name="Albert R."/>
            <person name="Binder M."/>
            <person name="Bloem J."/>
            <person name="Labutti K."/>
            <person name="Salamov A."/>
            <person name="Andreopoulos B."/>
            <person name="Baker S."/>
            <person name="Barry K."/>
            <person name="Bills G."/>
            <person name="Bluhm B."/>
            <person name="Cannon C."/>
            <person name="Castanera R."/>
            <person name="Culley D."/>
            <person name="Daum C."/>
            <person name="Ezra D."/>
            <person name="Gonzalez J."/>
            <person name="Henrissat B."/>
            <person name="Kuo A."/>
            <person name="Liang C."/>
            <person name="Lipzen A."/>
            <person name="Lutzoni F."/>
            <person name="Magnuson J."/>
            <person name="Mondo S."/>
            <person name="Nolan M."/>
            <person name="Ohm R."/>
            <person name="Pangilinan J."/>
            <person name="Park H.-J."/>
            <person name="Ramirez L."/>
            <person name="Alfaro M."/>
            <person name="Sun H."/>
            <person name="Tritt A."/>
            <person name="Yoshinaga Y."/>
            <person name="Zwiers L.-H."/>
            <person name="Turgeon B."/>
            <person name="Goodwin S."/>
            <person name="Spatafora J."/>
            <person name="Crous P."/>
            <person name="Grigoriev I."/>
        </authorList>
    </citation>
    <scope>NUCLEOTIDE SEQUENCE</scope>
    <source>
        <strain evidence="7">ATCC 36951</strain>
    </source>
</reference>
<dbReference type="GO" id="GO:0016874">
    <property type="term" value="F:ligase activity"/>
    <property type="evidence" value="ECO:0007669"/>
    <property type="project" value="UniProtKB-KW"/>
</dbReference>
<dbReference type="InterPro" id="IPR036736">
    <property type="entry name" value="ACP-like_sf"/>
</dbReference>
<dbReference type="PROSITE" id="PS50075">
    <property type="entry name" value="CARRIER"/>
    <property type="match status" value="2"/>
</dbReference>
<dbReference type="Pfam" id="PF00501">
    <property type="entry name" value="AMP-binding"/>
    <property type="match status" value="2"/>
</dbReference>
<dbReference type="RefSeq" id="XP_033659696.1">
    <property type="nucleotide sequence ID" value="XM_033810855.1"/>
</dbReference>
<dbReference type="Gene3D" id="3.30.300.30">
    <property type="match status" value="2"/>
</dbReference>
<dbReference type="Gene3D" id="3.40.50.12780">
    <property type="entry name" value="N-terminal domain of ligase-like"/>
    <property type="match status" value="2"/>
</dbReference>